<reference evidence="2 3" key="1">
    <citation type="submission" date="2016-09" db="EMBL/GenBank/DDBJ databases">
        <title>The draft genome of Dichanthelium oligosanthes: A C3 panicoid grass species.</title>
        <authorList>
            <person name="Studer A.J."/>
            <person name="Schnable J.C."/>
            <person name="Brutnell T.P."/>
        </authorList>
    </citation>
    <scope>NUCLEOTIDE SEQUENCE [LARGE SCALE GENOMIC DNA]</scope>
    <source>
        <strain evidence="3">cv. Kellogg 1175</strain>
        <tissue evidence="2">Leaf</tissue>
    </source>
</reference>
<dbReference type="OrthoDB" id="693786at2759"/>
<evidence type="ECO:0000259" key="1">
    <source>
        <dbReference type="Pfam" id="PF12274"/>
    </source>
</evidence>
<protein>
    <recommendedName>
        <fullName evidence="1">DUF3615 domain-containing protein</fullName>
    </recommendedName>
</protein>
<comment type="caution">
    <text evidence="2">The sequence shown here is derived from an EMBL/GenBank/DDBJ whole genome shotgun (WGS) entry which is preliminary data.</text>
</comment>
<evidence type="ECO:0000313" key="2">
    <source>
        <dbReference type="EMBL" id="OEL36050.1"/>
    </source>
</evidence>
<dbReference type="STRING" id="888268.A0A1E5WFW3"/>
<dbReference type="InterPro" id="IPR022059">
    <property type="entry name" value="DUF3615"/>
</dbReference>
<dbReference type="Proteomes" id="UP000095767">
    <property type="component" value="Unassembled WGS sequence"/>
</dbReference>
<sequence length="219" mass="25042">MSLVDWSTGKYAPWTSPTVLDLLPDLSDEEKRRLRLQGRLPEREEDIPRFAPPGPPHPVPCAGVTPGTDAAIILSVRHALHHYNARHPAGEFEAVKLLAEDGLHFRDEVWSHANFWARSRSSKKIKRFFAEVHYKAPPCPDPSSQAPFIATVETCTIIEEPLTLYRKSCAFCRGYLDILHPMDDSEFVCGRGNEEDWNVQEWFGMRFICRKGETFPFSY</sequence>
<gene>
    <name evidence="2" type="ORF">BAE44_0002932</name>
</gene>
<accession>A0A1E5WFW3</accession>
<dbReference type="AlphaFoldDB" id="A0A1E5WFW3"/>
<keyword evidence="3" id="KW-1185">Reference proteome</keyword>
<feature type="domain" description="DUF3615" evidence="1">
    <location>
        <begin position="76"/>
        <end position="181"/>
    </location>
</feature>
<dbReference type="PANTHER" id="PTHR34710:SF10">
    <property type="entry name" value="EXPRESSED PROTEIN"/>
    <property type="match status" value="1"/>
</dbReference>
<dbReference type="EMBL" id="LWDX02010335">
    <property type="protein sequence ID" value="OEL36050.1"/>
    <property type="molecule type" value="Genomic_DNA"/>
</dbReference>
<proteinExistence type="predicted"/>
<dbReference type="PANTHER" id="PTHR34710">
    <property type="entry name" value="OS03G0834100 PROTEIN"/>
    <property type="match status" value="1"/>
</dbReference>
<dbReference type="Pfam" id="PF12274">
    <property type="entry name" value="DUF3615"/>
    <property type="match status" value="1"/>
</dbReference>
<name>A0A1E5WFW3_9POAL</name>
<evidence type="ECO:0000313" key="3">
    <source>
        <dbReference type="Proteomes" id="UP000095767"/>
    </source>
</evidence>
<organism evidence="2 3">
    <name type="scientific">Dichanthelium oligosanthes</name>
    <dbReference type="NCBI Taxonomy" id="888268"/>
    <lineage>
        <taxon>Eukaryota</taxon>
        <taxon>Viridiplantae</taxon>
        <taxon>Streptophyta</taxon>
        <taxon>Embryophyta</taxon>
        <taxon>Tracheophyta</taxon>
        <taxon>Spermatophyta</taxon>
        <taxon>Magnoliopsida</taxon>
        <taxon>Liliopsida</taxon>
        <taxon>Poales</taxon>
        <taxon>Poaceae</taxon>
        <taxon>PACMAD clade</taxon>
        <taxon>Panicoideae</taxon>
        <taxon>Panicodae</taxon>
        <taxon>Paniceae</taxon>
        <taxon>Dichantheliinae</taxon>
        <taxon>Dichanthelium</taxon>
    </lineage>
</organism>